<dbReference type="SUPFAM" id="SSF56112">
    <property type="entry name" value="Protein kinase-like (PK-like)"/>
    <property type="match status" value="1"/>
</dbReference>
<evidence type="ECO:0000256" key="1">
    <source>
        <dbReference type="ARBA" id="ARBA00022490"/>
    </source>
</evidence>
<evidence type="ECO:0000256" key="2">
    <source>
        <dbReference type="ARBA" id="ARBA00022527"/>
    </source>
</evidence>
<evidence type="ECO:0000313" key="12">
    <source>
        <dbReference type="EMBL" id="QEN06925.1"/>
    </source>
</evidence>
<dbReference type="OrthoDB" id="5392197at2"/>
<keyword evidence="1" id="KW-0963">Cytoplasm</keyword>
<proteinExistence type="predicted"/>
<dbReference type="Proteomes" id="UP000324209">
    <property type="component" value="Chromosome"/>
</dbReference>
<keyword evidence="7 12" id="KW-0418">Kinase</keyword>
<evidence type="ECO:0000259" key="11">
    <source>
        <dbReference type="Pfam" id="PF01636"/>
    </source>
</evidence>
<dbReference type="InterPro" id="IPR002575">
    <property type="entry name" value="Aminoglycoside_PTrfase"/>
</dbReference>
<evidence type="ECO:0000256" key="6">
    <source>
        <dbReference type="ARBA" id="ARBA00022741"/>
    </source>
</evidence>
<dbReference type="Gene3D" id="1.10.510.10">
    <property type="entry name" value="Transferase(Phosphotransferase) domain 1"/>
    <property type="match status" value="1"/>
</dbReference>
<keyword evidence="5" id="KW-0479">Metal-binding</keyword>
<keyword evidence="6" id="KW-0547">Nucleotide-binding</keyword>
<dbReference type="KEGG" id="ock:EXM22_02540"/>
<evidence type="ECO:0000256" key="7">
    <source>
        <dbReference type="ARBA" id="ARBA00022777"/>
    </source>
</evidence>
<accession>A0A5C1QFT7</accession>
<keyword evidence="8" id="KW-0067">ATP-binding</keyword>
<gene>
    <name evidence="12" type="ORF">EXM22_02540</name>
</gene>
<dbReference type="PANTHER" id="PTHR39573:SF1">
    <property type="entry name" value="STRESS RESPONSE KINASE A"/>
    <property type="match status" value="1"/>
</dbReference>
<dbReference type="Pfam" id="PF01636">
    <property type="entry name" value="APH"/>
    <property type="match status" value="1"/>
</dbReference>
<evidence type="ECO:0000256" key="4">
    <source>
        <dbReference type="ARBA" id="ARBA00022679"/>
    </source>
</evidence>
<keyword evidence="9" id="KW-0460">Magnesium</keyword>
<dbReference type="GO" id="GO:0004674">
    <property type="term" value="F:protein serine/threonine kinase activity"/>
    <property type="evidence" value="ECO:0007669"/>
    <property type="project" value="UniProtKB-KW"/>
</dbReference>
<dbReference type="GO" id="GO:0046872">
    <property type="term" value="F:metal ion binding"/>
    <property type="evidence" value="ECO:0007669"/>
    <property type="project" value="UniProtKB-KW"/>
</dbReference>
<protein>
    <submittedName>
        <fullName evidence="12">Serine/threonine protein kinase</fullName>
    </submittedName>
</protein>
<evidence type="ECO:0000256" key="3">
    <source>
        <dbReference type="ARBA" id="ARBA00022553"/>
    </source>
</evidence>
<dbReference type="GO" id="GO:0005737">
    <property type="term" value="C:cytoplasm"/>
    <property type="evidence" value="ECO:0007669"/>
    <property type="project" value="TreeGrafter"/>
</dbReference>
<keyword evidence="2 12" id="KW-0723">Serine/threonine-protein kinase</keyword>
<feature type="domain" description="Aminoglycoside phosphotransferase" evidence="11">
    <location>
        <begin position="42"/>
        <end position="262"/>
    </location>
</feature>
<organism evidence="12 13">
    <name type="scientific">Oceanispirochaeta crateris</name>
    <dbReference type="NCBI Taxonomy" id="2518645"/>
    <lineage>
        <taxon>Bacteria</taxon>
        <taxon>Pseudomonadati</taxon>
        <taxon>Spirochaetota</taxon>
        <taxon>Spirochaetia</taxon>
        <taxon>Spirochaetales</taxon>
        <taxon>Spirochaetaceae</taxon>
        <taxon>Oceanispirochaeta</taxon>
    </lineage>
</organism>
<sequence length="337" mass="39278">MLANHSMSHEAPKTGDFDSLTPQLIIESVEEQTDLSLIPLVQQLPSYINRVYELRDEEDDRYVVKFYRPGRWSDEAILEEHDFMEDCGEMDIPLALPEYLKQDETLGKTADGIRFSLFPYKSGRLWEFKEDDDQWYRLGQLIGRMHCAGDRCKALHRPRIHPLGTFSKDCQDLMKHIPSSLAGRFESVVGNIRQTITPLFDGVEEIRIHGDFHCGNILDRMDDGLMIIDFDDMAMGPAVQDFWLLLPGHAASCRKEFFMLLEGYQEFRPLNPSSLGLVEPLRAMRMVYFLAWCARQKEDFSFRKSFPNWGSDGFWENEIRDLQNQYQEIVDFIEKVI</sequence>
<keyword evidence="10" id="KW-0346">Stress response</keyword>
<keyword evidence="3" id="KW-0597">Phosphoprotein</keyword>
<evidence type="ECO:0000256" key="5">
    <source>
        <dbReference type="ARBA" id="ARBA00022723"/>
    </source>
</evidence>
<dbReference type="InterPro" id="IPR011009">
    <property type="entry name" value="Kinase-like_dom_sf"/>
</dbReference>
<dbReference type="RefSeq" id="WP_149485007.1">
    <property type="nucleotide sequence ID" value="NZ_CP036150.1"/>
</dbReference>
<dbReference type="AlphaFoldDB" id="A0A5C1QFT7"/>
<dbReference type="InterPro" id="IPR032882">
    <property type="entry name" value="SrkA/RdoA"/>
</dbReference>
<evidence type="ECO:0000256" key="9">
    <source>
        <dbReference type="ARBA" id="ARBA00022842"/>
    </source>
</evidence>
<evidence type="ECO:0000256" key="10">
    <source>
        <dbReference type="ARBA" id="ARBA00023016"/>
    </source>
</evidence>
<keyword evidence="13" id="KW-1185">Reference proteome</keyword>
<dbReference type="EMBL" id="CP036150">
    <property type="protein sequence ID" value="QEN06925.1"/>
    <property type="molecule type" value="Genomic_DNA"/>
</dbReference>
<dbReference type="Gene3D" id="3.30.200.70">
    <property type="match status" value="1"/>
</dbReference>
<name>A0A5C1QFT7_9SPIO</name>
<evidence type="ECO:0000313" key="13">
    <source>
        <dbReference type="Proteomes" id="UP000324209"/>
    </source>
</evidence>
<keyword evidence="4" id="KW-0808">Transferase</keyword>
<dbReference type="Gene3D" id="1.20.1270.170">
    <property type="match status" value="1"/>
</dbReference>
<dbReference type="NCBIfam" id="NF008738">
    <property type="entry name" value="PRK11768.1"/>
    <property type="match status" value="1"/>
</dbReference>
<dbReference type="GO" id="GO:0005524">
    <property type="term" value="F:ATP binding"/>
    <property type="evidence" value="ECO:0007669"/>
    <property type="project" value="UniProtKB-KW"/>
</dbReference>
<evidence type="ECO:0000256" key="8">
    <source>
        <dbReference type="ARBA" id="ARBA00022840"/>
    </source>
</evidence>
<reference evidence="12 13" key="1">
    <citation type="submission" date="2019-02" db="EMBL/GenBank/DDBJ databases">
        <title>Complete Genome Sequence and Methylome Analysis of free living Spirochaetas.</title>
        <authorList>
            <person name="Fomenkov A."/>
            <person name="Dubinina G."/>
            <person name="Leshcheva N."/>
            <person name="Mikheeva N."/>
            <person name="Grabovich M."/>
            <person name="Vincze T."/>
            <person name="Roberts R.J."/>
        </authorList>
    </citation>
    <scope>NUCLEOTIDE SEQUENCE [LARGE SCALE GENOMIC DNA]</scope>
    <source>
        <strain evidence="12 13">K2</strain>
    </source>
</reference>
<dbReference type="PANTHER" id="PTHR39573">
    <property type="entry name" value="STRESS RESPONSE KINASE A"/>
    <property type="match status" value="1"/>
</dbReference>